<dbReference type="AlphaFoldDB" id="G9YXD1"/>
<evidence type="ECO:0000256" key="1">
    <source>
        <dbReference type="SAM" id="MobiDB-lite"/>
    </source>
</evidence>
<reference evidence="2 3" key="1">
    <citation type="submission" date="2011-08" db="EMBL/GenBank/DDBJ databases">
        <authorList>
            <person name="Weinstock G."/>
            <person name="Sodergren E."/>
            <person name="Clifton S."/>
            <person name="Fulton L."/>
            <person name="Fulton B."/>
            <person name="Courtney L."/>
            <person name="Fronick C."/>
            <person name="Harrison M."/>
            <person name="Strong C."/>
            <person name="Farmer C."/>
            <person name="Delahaunty K."/>
            <person name="Markovic C."/>
            <person name="Hall O."/>
            <person name="Minx P."/>
            <person name="Tomlinson C."/>
            <person name="Mitreva M."/>
            <person name="Hou S."/>
            <person name="Chen J."/>
            <person name="Wollam A."/>
            <person name="Pepin K.H."/>
            <person name="Johnson M."/>
            <person name="Bhonagiri V."/>
            <person name="Zhang X."/>
            <person name="Suruliraj S."/>
            <person name="Warren W."/>
            <person name="Chinwalla A."/>
            <person name="Mardis E.R."/>
            <person name="Wilson R.K."/>
        </authorList>
    </citation>
    <scope>NUCLEOTIDE SEQUENCE [LARGE SCALE GENOMIC DNA]</scope>
    <source>
        <strain evidence="2 3">ATCC 29863</strain>
    </source>
</reference>
<feature type="region of interest" description="Disordered" evidence="1">
    <location>
        <begin position="1"/>
        <end position="57"/>
    </location>
</feature>
<accession>G9YXD1</accession>
<feature type="non-terminal residue" evidence="2">
    <location>
        <position position="73"/>
    </location>
</feature>
<evidence type="ECO:0000313" key="2">
    <source>
        <dbReference type="EMBL" id="EHM37655.1"/>
    </source>
</evidence>
<gene>
    <name evidence="2" type="ORF">HMPREF0372_04199</name>
</gene>
<name>G9YXD1_FLAPL</name>
<organism evidence="2 3">
    <name type="scientific">Flavonifractor plautii ATCC 29863</name>
    <dbReference type="NCBI Taxonomy" id="411475"/>
    <lineage>
        <taxon>Bacteria</taxon>
        <taxon>Bacillati</taxon>
        <taxon>Bacillota</taxon>
        <taxon>Clostridia</taxon>
        <taxon>Eubacteriales</taxon>
        <taxon>Oscillospiraceae</taxon>
        <taxon>Flavonifractor</taxon>
    </lineage>
</organism>
<proteinExistence type="predicted"/>
<dbReference type="EMBL" id="AGCK01000336">
    <property type="protein sequence ID" value="EHM37655.1"/>
    <property type="molecule type" value="Genomic_DNA"/>
</dbReference>
<evidence type="ECO:0000313" key="3">
    <source>
        <dbReference type="Proteomes" id="UP000004459"/>
    </source>
</evidence>
<sequence>MPSSLPGSLMPCRWTRQRPGASRRPSVWPQAKPRRRRNSLPLRMSNHPPGVPKGAPRLWGDGACAFSLSSSKV</sequence>
<comment type="caution">
    <text evidence="2">The sequence shown here is derived from an EMBL/GenBank/DDBJ whole genome shotgun (WGS) entry which is preliminary data.</text>
</comment>
<dbReference type="HOGENOM" id="CLU_2715347_0_0_9"/>
<protein>
    <submittedName>
        <fullName evidence="2">Uncharacterized protein</fullName>
    </submittedName>
</protein>
<dbReference type="Proteomes" id="UP000004459">
    <property type="component" value="Unassembled WGS sequence"/>
</dbReference>